<dbReference type="InterPro" id="IPR010345">
    <property type="entry name" value="IL-17_fam"/>
</dbReference>
<organism evidence="6 7">
    <name type="scientific">Gadus morhua</name>
    <name type="common">Atlantic cod</name>
    <dbReference type="NCBI Taxonomy" id="8049"/>
    <lineage>
        <taxon>Eukaryota</taxon>
        <taxon>Metazoa</taxon>
        <taxon>Chordata</taxon>
        <taxon>Craniata</taxon>
        <taxon>Vertebrata</taxon>
        <taxon>Euteleostomi</taxon>
        <taxon>Actinopterygii</taxon>
        <taxon>Neopterygii</taxon>
        <taxon>Teleostei</taxon>
        <taxon>Neoteleostei</taxon>
        <taxon>Acanthomorphata</taxon>
        <taxon>Zeiogadaria</taxon>
        <taxon>Gadariae</taxon>
        <taxon>Gadiformes</taxon>
        <taxon>Gadoidei</taxon>
        <taxon>Gadidae</taxon>
        <taxon>Gadus</taxon>
    </lineage>
</organism>
<evidence type="ECO:0000256" key="3">
    <source>
        <dbReference type="ARBA" id="ARBA00022525"/>
    </source>
</evidence>
<comment type="subcellular location">
    <subcellularLocation>
        <location evidence="1">Secreted</location>
    </subcellularLocation>
</comment>
<dbReference type="GO" id="GO:0005125">
    <property type="term" value="F:cytokine activity"/>
    <property type="evidence" value="ECO:0007669"/>
    <property type="project" value="InterPro"/>
</dbReference>
<keyword evidence="4 5" id="KW-0732">Signal</keyword>
<feature type="chain" id="PRO_5034147841" evidence="5">
    <location>
        <begin position="19"/>
        <end position="133"/>
    </location>
</feature>
<dbReference type="SUPFAM" id="SSF57501">
    <property type="entry name" value="Cystine-knot cytokines"/>
    <property type="match status" value="1"/>
</dbReference>
<dbReference type="InterPro" id="IPR029034">
    <property type="entry name" value="Cystine-knot_cytokine"/>
</dbReference>
<dbReference type="OMA" id="ITIACIC"/>
<evidence type="ECO:0000256" key="5">
    <source>
        <dbReference type="SAM" id="SignalP"/>
    </source>
</evidence>
<dbReference type="Ensembl" id="ENSGMOT00000067175.1">
    <property type="protein sequence ID" value="ENSGMOP00000046267.1"/>
    <property type="gene ID" value="ENSGMOG00000035980.1"/>
</dbReference>
<dbReference type="Gene3D" id="2.10.90.10">
    <property type="entry name" value="Cystine-knot cytokines"/>
    <property type="match status" value="1"/>
</dbReference>
<evidence type="ECO:0000256" key="2">
    <source>
        <dbReference type="ARBA" id="ARBA00007236"/>
    </source>
</evidence>
<keyword evidence="7" id="KW-1185">Reference proteome</keyword>
<reference evidence="6" key="2">
    <citation type="submission" date="2025-09" db="UniProtKB">
        <authorList>
            <consortium name="Ensembl"/>
        </authorList>
    </citation>
    <scope>IDENTIFICATION</scope>
</reference>
<proteinExistence type="inferred from homology"/>
<evidence type="ECO:0000313" key="6">
    <source>
        <dbReference type="Ensembl" id="ENSGMOP00000046267.1"/>
    </source>
</evidence>
<sequence length="133" mass="14956">MGFQLFVLCVFALHQSLAMPLGSQCMDESYCSLPDYYGQLINLPHRINERSIASWTYVENIDLDRIPRIIHEAYCHTSHSCQGVEGPSSLETIPISLRVPVLKRNPACFPRASYSLEYESINIACICAVSRSS</sequence>
<dbReference type="AlphaFoldDB" id="A0A8C5BF78"/>
<comment type="similarity">
    <text evidence="2">Belongs to the IL-17 family.</text>
</comment>
<dbReference type="GO" id="GO:0005576">
    <property type="term" value="C:extracellular region"/>
    <property type="evidence" value="ECO:0007669"/>
    <property type="project" value="UniProtKB-SubCell"/>
</dbReference>
<accession>A0A8C5BF78</accession>
<evidence type="ECO:0000256" key="4">
    <source>
        <dbReference type="ARBA" id="ARBA00022729"/>
    </source>
</evidence>
<dbReference type="GeneTree" id="ENSGT00740000116886"/>
<dbReference type="Pfam" id="PF06083">
    <property type="entry name" value="IL17"/>
    <property type="match status" value="1"/>
</dbReference>
<keyword evidence="3" id="KW-0964">Secreted</keyword>
<evidence type="ECO:0000313" key="7">
    <source>
        <dbReference type="Proteomes" id="UP000694546"/>
    </source>
</evidence>
<reference evidence="6" key="1">
    <citation type="submission" date="2025-08" db="UniProtKB">
        <authorList>
            <consortium name="Ensembl"/>
        </authorList>
    </citation>
    <scope>IDENTIFICATION</scope>
</reference>
<feature type="signal peptide" evidence="5">
    <location>
        <begin position="1"/>
        <end position="18"/>
    </location>
</feature>
<evidence type="ECO:0000256" key="1">
    <source>
        <dbReference type="ARBA" id="ARBA00004613"/>
    </source>
</evidence>
<dbReference type="Proteomes" id="UP000694546">
    <property type="component" value="Chromosome 11"/>
</dbReference>
<name>A0A8C5BF78_GADMO</name>
<protein>
    <submittedName>
        <fullName evidence="6">Uncharacterized protein</fullName>
    </submittedName>
</protein>